<evidence type="ECO:0000313" key="1">
    <source>
        <dbReference type="EMBL" id="TKY92062.1"/>
    </source>
</evidence>
<evidence type="ECO:0000313" key="2">
    <source>
        <dbReference type="Proteomes" id="UP000315423"/>
    </source>
</evidence>
<gene>
    <name evidence="1" type="ORF">C5S46_02630</name>
</gene>
<protein>
    <submittedName>
        <fullName evidence="1">Asparagine synthase</fullName>
    </submittedName>
</protein>
<dbReference type="Proteomes" id="UP000315423">
    <property type="component" value="Unassembled WGS sequence"/>
</dbReference>
<reference evidence="1" key="1">
    <citation type="submission" date="2018-09" db="EMBL/GenBank/DDBJ databases">
        <title>A genomic encyclopedia of anaerobic methanotrophic archaea.</title>
        <authorList>
            <person name="Skennerton C.T."/>
            <person name="Chadwick G.L."/>
            <person name="Laso-Perez R."/>
            <person name="Leu A.O."/>
            <person name="Speth D.R."/>
            <person name="Yu H."/>
            <person name="Morgan-Lang C."/>
            <person name="Hatzenpichler R."/>
            <person name="Goudeau D."/>
            <person name="Malmstrom R."/>
            <person name="Woyke T."/>
            <person name="Hallam S."/>
            <person name="Tyson G.W."/>
            <person name="Wegener G."/>
            <person name="Boetius A."/>
            <person name="Orphan V.J."/>
        </authorList>
    </citation>
    <scope>NUCLEOTIDE SEQUENCE</scope>
    <source>
        <strain evidence="1">CONS3730D10UFb2</strain>
    </source>
</reference>
<accession>A0AC61SBX4</accession>
<name>A0AC61SBX4_9EURY</name>
<sequence length="289" mass="31767">MITDESTALQLLISILNSRTKKYLRPNSGILFSGGVDSSLITALTMKHIPDIKLFTIGIEGSNDILWAKKAAGLIGLDKNLCCRIITLNDIDSIIPKIIGIVKTTDPMTVSLGIPLYILCTEAKAQNIDILLTGQGADELFGGYHRYSEIAKDGIDALHTAIVADVSAMPGRDIKRDKAVSEAAGVELITPFFDTEVIRIGLSISAGLKVKEINTEIVSKYILRKAAVQILPEDIAWRDKKAFQYGSGVWASIEKLARLNGFRKQDKGYIRQYLNSMAKENRIRLDETS</sequence>
<comment type="caution">
    <text evidence="1">The sequence shown here is derived from an EMBL/GenBank/DDBJ whole genome shotgun (WGS) entry which is preliminary data.</text>
</comment>
<organism evidence="1 2">
    <name type="scientific">Candidatus Methanomarinus sp</name>
    <dbReference type="NCBI Taxonomy" id="3386244"/>
    <lineage>
        <taxon>Archaea</taxon>
        <taxon>Methanobacteriati</taxon>
        <taxon>Methanobacteriota</taxon>
        <taxon>Stenosarchaea group</taxon>
        <taxon>Methanomicrobia</taxon>
        <taxon>Methanosarcinales</taxon>
        <taxon>ANME-2 cluster</taxon>
        <taxon>Candidatus Methanocomedenaceae</taxon>
        <taxon>Candidatus Methanomarinus</taxon>
    </lineage>
</organism>
<dbReference type="EMBL" id="QYBA01000082">
    <property type="protein sequence ID" value="TKY92062.1"/>
    <property type="molecule type" value="Genomic_DNA"/>
</dbReference>
<proteinExistence type="predicted"/>